<evidence type="ECO:0000256" key="9">
    <source>
        <dbReference type="RuleBase" id="RU004006"/>
    </source>
</evidence>
<keyword evidence="5 7" id="KW-0687">Ribonucleoprotein</keyword>
<dbReference type="NCBIfam" id="TIGR01044">
    <property type="entry name" value="rplV_bact"/>
    <property type="match status" value="1"/>
</dbReference>
<dbReference type="PANTHER" id="PTHR13501:SF8">
    <property type="entry name" value="LARGE RIBOSOMAL SUBUNIT PROTEIN UL22M"/>
    <property type="match status" value="1"/>
</dbReference>
<name>A0A3A4NM30_ABYX5</name>
<evidence type="ECO:0000313" key="11">
    <source>
        <dbReference type="EMBL" id="RJP20152.1"/>
    </source>
</evidence>
<evidence type="ECO:0000256" key="2">
    <source>
        <dbReference type="ARBA" id="ARBA00022730"/>
    </source>
</evidence>
<evidence type="ECO:0000256" key="4">
    <source>
        <dbReference type="ARBA" id="ARBA00022980"/>
    </source>
</evidence>
<accession>A0A3A4NM30</accession>
<dbReference type="GO" id="GO:0022625">
    <property type="term" value="C:cytosolic large ribosomal subunit"/>
    <property type="evidence" value="ECO:0007669"/>
    <property type="project" value="TreeGrafter"/>
</dbReference>
<dbReference type="GO" id="GO:0006412">
    <property type="term" value="P:translation"/>
    <property type="evidence" value="ECO:0007669"/>
    <property type="project" value="UniProtKB-UniRule"/>
</dbReference>
<dbReference type="InterPro" id="IPR047867">
    <property type="entry name" value="Ribosomal_uL22_bac/org-type"/>
</dbReference>
<evidence type="ECO:0000256" key="1">
    <source>
        <dbReference type="ARBA" id="ARBA00009451"/>
    </source>
</evidence>
<dbReference type="Pfam" id="PF00237">
    <property type="entry name" value="Ribosomal_L22"/>
    <property type="match status" value="1"/>
</dbReference>
<keyword evidence="2 7" id="KW-0699">rRNA-binding</keyword>
<dbReference type="HAMAP" id="MF_01331_B">
    <property type="entry name" value="Ribosomal_uL22_B"/>
    <property type="match status" value="1"/>
</dbReference>
<dbReference type="Proteomes" id="UP000265882">
    <property type="component" value="Unassembled WGS sequence"/>
</dbReference>
<organism evidence="11 12">
    <name type="scientific">Abyssobacteria bacterium (strain SURF_5)</name>
    <dbReference type="NCBI Taxonomy" id="2093360"/>
    <lineage>
        <taxon>Bacteria</taxon>
        <taxon>Pseudomonadati</taxon>
        <taxon>Candidatus Hydrogenedentota</taxon>
        <taxon>Candidatus Abyssobacteria</taxon>
    </lineage>
</organism>
<keyword evidence="4 7" id="KW-0689">Ribosomal protein</keyword>
<evidence type="ECO:0000256" key="8">
    <source>
        <dbReference type="RuleBase" id="RU004005"/>
    </source>
</evidence>
<dbReference type="InterPro" id="IPR005727">
    <property type="entry name" value="Ribosomal_uL22_bac/chlpt-type"/>
</dbReference>
<protein>
    <recommendedName>
        <fullName evidence="6 7">Large ribosomal subunit protein uL22</fullName>
    </recommendedName>
</protein>
<sequence>MIAQARGRFVRIAPRKARLVVDLIRGKHTDEALSLLRFTPKGAAKIVEGILKSAISNAEQRDDVNVDNLYVSKVSVDGGPSLKRFRTAPMGRGVRVLKRTSHIVIELDEKERK</sequence>
<evidence type="ECO:0000313" key="12">
    <source>
        <dbReference type="Proteomes" id="UP000265882"/>
    </source>
</evidence>
<dbReference type="EMBL" id="QZKU01000079">
    <property type="protein sequence ID" value="RJP20152.1"/>
    <property type="molecule type" value="Genomic_DNA"/>
</dbReference>
<comment type="subunit">
    <text evidence="7 9">Part of the 50S ribosomal subunit.</text>
</comment>
<dbReference type="GO" id="GO:0003735">
    <property type="term" value="F:structural constituent of ribosome"/>
    <property type="evidence" value="ECO:0007669"/>
    <property type="project" value="InterPro"/>
</dbReference>
<dbReference type="InterPro" id="IPR001063">
    <property type="entry name" value="Ribosomal_uL22"/>
</dbReference>
<dbReference type="CDD" id="cd00336">
    <property type="entry name" value="Ribosomal_L22"/>
    <property type="match status" value="1"/>
</dbReference>
<gene>
    <name evidence="7" type="primary">rplV</name>
    <name evidence="11" type="ORF">C4520_11805</name>
</gene>
<comment type="similarity">
    <text evidence="1 7 8">Belongs to the universal ribosomal protein uL22 family.</text>
</comment>
<reference evidence="11 12" key="1">
    <citation type="journal article" date="2017" name="ISME J.">
        <title>Energy and carbon metabolisms in a deep terrestrial subsurface fluid microbial community.</title>
        <authorList>
            <person name="Momper L."/>
            <person name="Jungbluth S.P."/>
            <person name="Lee M.D."/>
            <person name="Amend J.P."/>
        </authorList>
    </citation>
    <scope>NUCLEOTIDE SEQUENCE [LARGE SCALE GENOMIC DNA]</scope>
    <source>
        <strain evidence="11">SURF_5</strain>
    </source>
</reference>
<evidence type="ECO:0000256" key="6">
    <source>
        <dbReference type="ARBA" id="ARBA00035207"/>
    </source>
</evidence>
<comment type="function">
    <text evidence="7 10">This protein binds specifically to 23S rRNA; its binding is stimulated by other ribosomal proteins, e.g., L4, L17, and L20. It is important during the early stages of 50S assembly. It makes multiple contacts with different domains of the 23S rRNA in the assembled 50S subunit and ribosome.</text>
</comment>
<dbReference type="InterPro" id="IPR036394">
    <property type="entry name" value="Ribosomal_uL22_sf"/>
</dbReference>
<comment type="function">
    <text evidence="7">The globular domain of the protein is located near the polypeptide exit tunnel on the outside of the subunit, while an extended beta-hairpin is found that lines the wall of the exit tunnel in the center of the 70S ribosome.</text>
</comment>
<evidence type="ECO:0000256" key="5">
    <source>
        <dbReference type="ARBA" id="ARBA00023274"/>
    </source>
</evidence>
<dbReference type="Gene3D" id="3.90.470.10">
    <property type="entry name" value="Ribosomal protein L22/L17"/>
    <property type="match status" value="1"/>
</dbReference>
<keyword evidence="3 7" id="KW-0694">RNA-binding</keyword>
<dbReference type="GO" id="GO:0019843">
    <property type="term" value="F:rRNA binding"/>
    <property type="evidence" value="ECO:0007669"/>
    <property type="project" value="UniProtKB-UniRule"/>
</dbReference>
<evidence type="ECO:0000256" key="3">
    <source>
        <dbReference type="ARBA" id="ARBA00022884"/>
    </source>
</evidence>
<dbReference type="SUPFAM" id="SSF54843">
    <property type="entry name" value="Ribosomal protein L22"/>
    <property type="match status" value="1"/>
</dbReference>
<proteinExistence type="inferred from homology"/>
<evidence type="ECO:0000256" key="7">
    <source>
        <dbReference type="HAMAP-Rule" id="MF_01331"/>
    </source>
</evidence>
<comment type="caution">
    <text evidence="11">The sequence shown here is derived from an EMBL/GenBank/DDBJ whole genome shotgun (WGS) entry which is preliminary data.</text>
</comment>
<dbReference type="PANTHER" id="PTHR13501">
    <property type="entry name" value="CHLOROPLAST 50S RIBOSOMAL PROTEIN L22-RELATED"/>
    <property type="match status" value="1"/>
</dbReference>
<evidence type="ECO:0000256" key="10">
    <source>
        <dbReference type="RuleBase" id="RU004008"/>
    </source>
</evidence>
<dbReference type="AlphaFoldDB" id="A0A3A4NM30"/>